<dbReference type="Gene3D" id="3.40.50.300">
    <property type="entry name" value="P-loop containing nucleotide triphosphate hydrolases"/>
    <property type="match status" value="1"/>
</dbReference>
<gene>
    <name evidence="1" type="ORF">G6F50_017438</name>
</gene>
<evidence type="ECO:0000313" key="2">
    <source>
        <dbReference type="Proteomes" id="UP000740926"/>
    </source>
</evidence>
<reference evidence="1 2" key="1">
    <citation type="journal article" date="2020" name="Microb. Genom.">
        <title>Genetic diversity of clinical and environmental Mucorales isolates obtained from an investigation of mucormycosis cases among solid organ transplant recipients.</title>
        <authorList>
            <person name="Nguyen M.H."/>
            <person name="Kaul D."/>
            <person name="Muto C."/>
            <person name="Cheng S.J."/>
            <person name="Richter R.A."/>
            <person name="Bruno V.M."/>
            <person name="Liu G."/>
            <person name="Beyhan S."/>
            <person name="Sundermann A.J."/>
            <person name="Mounaud S."/>
            <person name="Pasculle A.W."/>
            <person name="Nierman W.C."/>
            <person name="Driscoll E."/>
            <person name="Cumbie R."/>
            <person name="Clancy C.J."/>
            <person name="Dupont C.L."/>
        </authorList>
    </citation>
    <scope>NUCLEOTIDE SEQUENCE [LARGE SCALE GENOMIC DNA]</scope>
    <source>
        <strain evidence="1 2">GL24</strain>
    </source>
</reference>
<proteinExistence type="predicted"/>
<protein>
    <submittedName>
        <fullName evidence="1">Uncharacterized protein</fullName>
    </submittedName>
</protein>
<evidence type="ECO:0000313" key="1">
    <source>
        <dbReference type="EMBL" id="KAG1530259.1"/>
    </source>
</evidence>
<dbReference type="EMBL" id="JAANIU010012827">
    <property type="protein sequence ID" value="KAG1530259.1"/>
    <property type="molecule type" value="Genomic_DNA"/>
</dbReference>
<comment type="caution">
    <text evidence="1">The sequence shown here is derived from an EMBL/GenBank/DDBJ whole genome shotgun (WGS) entry which is preliminary data.</text>
</comment>
<dbReference type="AlphaFoldDB" id="A0A9P6XQM6"/>
<sequence>MRLWGTEYRRNYSGEDYWILRAHERAEALHRKGYRRVAITDVRFRNEAALVKALGGEVWRIQRPSADAQPALHQSEREVDAIEPDRVINNCGHTTAALAYDVLLAYHQATALHHQLKRRA</sequence>
<keyword evidence="2" id="KW-1185">Reference proteome</keyword>
<dbReference type="InterPro" id="IPR027417">
    <property type="entry name" value="P-loop_NTPase"/>
</dbReference>
<dbReference type="Proteomes" id="UP000740926">
    <property type="component" value="Unassembled WGS sequence"/>
</dbReference>
<name>A0A9P6XQM6_9FUNG</name>
<organism evidence="1 2">
    <name type="scientific">Rhizopus delemar</name>
    <dbReference type="NCBI Taxonomy" id="936053"/>
    <lineage>
        <taxon>Eukaryota</taxon>
        <taxon>Fungi</taxon>
        <taxon>Fungi incertae sedis</taxon>
        <taxon>Mucoromycota</taxon>
        <taxon>Mucoromycotina</taxon>
        <taxon>Mucoromycetes</taxon>
        <taxon>Mucorales</taxon>
        <taxon>Mucorineae</taxon>
        <taxon>Rhizopodaceae</taxon>
        <taxon>Rhizopus</taxon>
    </lineage>
</organism>
<accession>A0A9P6XQM6</accession>